<evidence type="ECO:0000313" key="16">
    <source>
        <dbReference type="EMBL" id="TXF96715.1"/>
    </source>
</evidence>
<feature type="domain" description="TonB-dependent receptor plug" evidence="15">
    <location>
        <begin position="91"/>
        <end position="191"/>
    </location>
</feature>
<evidence type="ECO:0000256" key="6">
    <source>
        <dbReference type="ARBA" id="ARBA00023077"/>
    </source>
</evidence>
<keyword evidence="9 10" id="KW-0998">Cell outer membrane</keyword>
<evidence type="ECO:0000256" key="1">
    <source>
        <dbReference type="ARBA" id="ARBA00004571"/>
    </source>
</evidence>
<feature type="compositionally biased region" description="Pro residues" evidence="12">
    <location>
        <begin position="58"/>
        <end position="68"/>
    </location>
</feature>
<dbReference type="NCBIfam" id="TIGR01782">
    <property type="entry name" value="TonB-Xanth-Caul"/>
    <property type="match status" value="1"/>
</dbReference>
<comment type="similarity">
    <text evidence="2 10 11">Belongs to the TonB-dependent receptor family.</text>
</comment>
<dbReference type="InterPro" id="IPR037066">
    <property type="entry name" value="Plug_dom_sf"/>
</dbReference>
<evidence type="ECO:0000256" key="3">
    <source>
        <dbReference type="ARBA" id="ARBA00022448"/>
    </source>
</evidence>
<dbReference type="Proteomes" id="UP000321413">
    <property type="component" value="Unassembled WGS sequence"/>
</dbReference>
<evidence type="ECO:0000256" key="2">
    <source>
        <dbReference type="ARBA" id="ARBA00009810"/>
    </source>
</evidence>
<reference evidence="16 17" key="1">
    <citation type="submission" date="2019-08" db="EMBL/GenBank/DDBJ databases">
        <title>Massilia golmudensis sp. nov., isolated from sand in the Qinghai-Tibetan Plateau.</title>
        <authorList>
            <person name="Zhang B."/>
        </authorList>
    </citation>
    <scope>NUCLEOTIDE SEQUENCE [LARGE SCALE GENOMIC DNA]</scope>
    <source>
        <strain evidence="16 17">GEM5</strain>
    </source>
</reference>
<dbReference type="PANTHER" id="PTHR40980">
    <property type="entry name" value="PLUG DOMAIN-CONTAINING PROTEIN"/>
    <property type="match status" value="1"/>
</dbReference>
<keyword evidence="13" id="KW-0732">Signal</keyword>
<gene>
    <name evidence="16" type="ORF">FVD38_23095</name>
</gene>
<dbReference type="InterPro" id="IPR012910">
    <property type="entry name" value="Plug_dom"/>
</dbReference>
<comment type="subcellular location">
    <subcellularLocation>
        <location evidence="1 10">Cell outer membrane</location>
        <topology evidence="1 10">Multi-pass membrane protein</topology>
    </subcellularLocation>
</comment>
<feature type="signal peptide" evidence="13">
    <location>
        <begin position="1"/>
        <end position="25"/>
    </location>
</feature>
<evidence type="ECO:0000259" key="14">
    <source>
        <dbReference type="Pfam" id="PF00593"/>
    </source>
</evidence>
<evidence type="ECO:0000256" key="13">
    <source>
        <dbReference type="SAM" id="SignalP"/>
    </source>
</evidence>
<dbReference type="InterPro" id="IPR036942">
    <property type="entry name" value="Beta-barrel_TonB_sf"/>
</dbReference>
<dbReference type="Gene3D" id="2.170.130.10">
    <property type="entry name" value="TonB-dependent receptor, plug domain"/>
    <property type="match status" value="1"/>
</dbReference>
<evidence type="ECO:0000313" key="17">
    <source>
        <dbReference type="Proteomes" id="UP000321413"/>
    </source>
</evidence>
<keyword evidence="3 10" id="KW-0813">Transport</keyword>
<keyword evidence="17" id="KW-1185">Reference proteome</keyword>
<evidence type="ECO:0000256" key="8">
    <source>
        <dbReference type="ARBA" id="ARBA00023170"/>
    </source>
</evidence>
<dbReference type="SUPFAM" id="SSF56935">
    <property type="entry name" value="Porins"/>
    <property type="match status" value="1"/>
</dbReference>
<proteinExistence type="inferred from homology"/>
<comment type="caution">
    <text evidence="16">The sequence shown here is derived from an EMBL/GenBank/DDBJ whole genome shotgun (WGS) entry which is preliminary data.</text>
</comment>
<dbReference type="AlphaFoldDB" id="A0A5C7FQR6"/>
<evidence type="ECO:0000259" key="15">
    <source>
        <dbReference type="Pfam" id="PF07715"/>
    </source>
</evidence>
<feature type="compositionally biased region" description="Low complexity" evidence="12">
    <location>
        <begin position="35"/>
        <end position="57"/>
    </location>
</feature>
<dbReference type="EMBL" id="VPFD01000033">
    <property type="protein sequence ID" value="TXF96715.1"/>
    <property type="molecule type" value="Genomic_DNA"/>
</dbReference>
<keyword evidence="4 10" id="KW-1134">Transmembrane beta strand</keyword>
<evidence type="ECO:0000256" key="11">
    <source>
        <dbReference type="RuleBase" id="RU003357"/>
    </source>
</evidence>
<keyword evidence="8 16" id="KW-0675">Receptor</keyword>
<accession>A0A5C7FQR6</accession>
<feature type="domain" description="TonB-dependent receptor-like beta-barrel" evidence="14">
    <location>
        <begin position="466"/>
        <end position="916"/>
    </location>
</feature>
<organism evidence="16 17">
    <name type="scientific">Massilia arenae</name>
    <dbReference type="NCBI Taxonomy" id="2603288"/>
    <lineage>
        <taxon>Bacteria</taxon>
        <taxon>Pseudomonadati</taxon>
        <taxon>Pseudomonadota</taxon>
        <taxon>Betaproteobacteria</taxon>
        <taxon>Burkholderiales</taxon>
        <taxon>Oxalobacteraceae</taxon>
        <taxon>Telluria group</taxon>
        <taxon>Massilia</taxon>
    </lineage>
</organism>
<dbReference type="InterPro" id="IPR039426">
    <property type="entry name" value="TonB-dep_rcpt-like"/>
</dbReference>
<feature type="region of interest" description="Disordered" evidence="12">
    <location>
        <begin position="35"/>
        <end position="69"/>
    </location>
</feature>
<dbReference type="Gene3D" id="2.40.170.20">
    <property type="entry name" value="TonB-dependent receptor, beta-barrel domain"/>
    <property type="match status" value="1"/>
</dbReference>
<dbReference type="InterPro" id="IPR000531">
    <property type="entry name" value="Beta-barrel_TonB"/>
</dbReference>
<dbReference type="PANTHER" id="PTHR40980:SF3">
    <property type="entry name" value="TONB-DEPENDENT RECEPTOR-LIKE BETA-BARREL DOMAIN-CONTAINING PROTEIN"/>
    <property type="match status" value="1"/>
</dbReference>
<evidence type="ECO:0000256" key="12">
    <source>
        <dbReference type="SAM" id="MobiDB-lite"/>
    </source>
</evidence>
<dbReference type="Pfam" id="PF07715">
    <property type="entry name" value="Plug"/>
    <property type="match status" value="1"/>
</dbReference>
<keyword evidence="6 11" id="KW-0798">TonB box</keyword>
<evidence type="ECO:0000256" key="4">
    <source>
        <dbReference type="ARBA" id="ARBA00022452"/>
    </source>
</evidence>
<feature type="chain" id="PRO_5022807090" evidence="13">
    <location>
        <begin position="26"/>
        <end position="948"/>
    </location>
</feature>
<dbReference type="GO" id="GO:0009279">
    <property type="term" value="C:cell outer membrane"/>
    <property type="evidence" value="ECO:0007669"/>
    <property type="project" value="UniProtKB-SubCell"/>
</dbReference>
<keyword evidence="5 10" id="KW-0812">Transmembrane</keyword>
<sequence>MTRLKVKPICAAIMLMSAYGAPALAQTAAETQAAPVATEQAAPATESSPAAPATPAAPAAPPAPPPQTVPAAAVIQVTGLRQSLRSAEDIKRDAPQVVDAINADDIGKFPDRQAGDALQRVAGVQVGRDRGETSTVIIRGLPDVATTLDGNEIFTAAGRRLSYQDLPVQSIAGMEVYKSATANQFEGGIAGAVNIRLRAPFDNKGFTATGYVEDRVNQTNGSGNTSDKHSPGGGFLVSNRWNTDFGEMGALFDVAVNRDNWAFPVQYVDRPDNVFSVSPDGSATRLGNVGPYAPAAPGDVLGQLPNIGGIYNAGQRERQSVHGAFQWKVNPRLTASAQYLGMGYQGRTGVNYVMSNTTWAPRLTDVVLAPQGGACATPQGAICPILAASAPAAQFGNAYDWDPYTASSTWGQNERTTTHYLNLGLKYNDGPLSVDSQFGYTRSKFVNDTVIVDQQVPGASASVYSYGADGHGGFNAITLPGNSGNALQDSRNYVLRGMVQNWNEQTGSQLQWRTDATYRLGGDGFFTAVLAGLRLSSRKAGYHGAEGHADFTGERPSAASALGPSFQAQVAGLDRLGGAWYGPSSDYLIDNADAVRNLYGAASGRVPDDPGRLFDQRERNATLYLATRWAANPAGIDVKGEIGARVVRLNRELSGMTRIGDQVSNVDLSTYETNYLPSASAVVGWTEDLQSHFSVGKTITRPNFGTLNPALTLVPSTVNVPGSGGAGNPYLEPTRSTNIDATLEYYFQKNGFAQVALFHRDIDGYEQSFTRDEVIDGQVYRVTRPQNSGKGRLRGAEFGVQKFFDFLPGPWANFGAQANYTWIDGENQSRTAFDSDTYTTTPLTGVAKKSYNFALLYEGNGITGRLAATRRGDYVEQIAELPFNQDRVVKAATFVDLSIGYEINDNVSLQFDAINLTKAKFESSLGEFMPRDVRYNPTTYGLSLRFRM</sequence>
<evidence type="ECO:0000256" key="10">
    <source>
        <dbReference type="PROSITE-ProRule" id="PRU01360"/>
    </source>
</evidence>
<dbReference type="RefSeq" id="WP_147936957.1">
    <property type="nucleotide sequence ID" value="NZ_VPFD01000033.1"/>
</dbReference>
<evidence type="ECO:0000256" key="9">
    <source>
        <dbReference type="ARBA" id="ARBA00023237"/>
    </source>
</evidence>
<evidence type="ECO:0000256" key="5">
    <source>
        <dbReference type="ARBA" id="ARBA00022692"/>
    </source>
</evidence>
<name>A0A5C7FQR6_9BURK</name>
<dbReference type="InterPro" id="IPR010104">
    <property type="entry name" value="TonB_rcpt_bac"/>
</dbReference>
<dbReference type="Pfam" id="PF00593">
    <property type="entry name" value="TonB_dep_Rec_b-barrel"/>
    <property type="match status" value="1"/>
</dbReference>
<keyword evidence="7 10" id="KW-0472">Membrane</keyword>
<protein>
    <submittedName>
        <fullName evidence="16">TonB-dependent receptor</fullName>
    </submittedName>
</protein>
<evidence type="ECO:0000256" key="7">
    <source>
        <dbReference type="ARBA" id="ARBA00023136"/>
    </source>
</evidence>
<dbReference type="PROSITE" id="PS52016">
    <property type="entry name" value="TONB_DEPENDENT_REC_3"/>
    <property type="match status" value="1"/>
</dbReference>